<feature type="region of interest" description="Disordered" evidence="1">
    <location>
        <begin position="47"/>
        <end position="98"/>
    </location>
</feature>
<protein>
    <submittedName>
        <fullName evidence="2">Uncharacterized protein</fullName>
    </submittedName>
</protein>
<gene>
    <name evidence="2" type="ORF">ICL16_08545</name>
</gene>
<dbReference type="AlphaFoldDB" id="A0A8J7BX29"/>
<evidence type="ECO:0000256" key="1">
    <source>
        <dbReference type="SAM" id="MobiDB-lite"/>
    </source>
</evidence>
<proteinExistence type="predicted"/>
<feature type="compositionally biased region" description="Low complexity" evidence="1">
    <location>
        <begin position="81"/>
        <end position="96"/>
    </location>
</feature>
<name>A0A8J7BX29_9CYAN</name>
<dbReference type="RefSeq" id="WP_190826412.1">
    <property type="nucleotide sequence ID" value="NZ_CAWPPI010000034.1"/>
</dbReference>
<feature type="compositionally biased region" description="Polar residues" evidence="1">
    <location>
        <begin position="47"/>
        <end position="80"/>
    </location>
</feature>
<organism evidence="2 3">
    <name type="scientific">Iningainema tapete BLCC-T55</name>
    <dbReference type="NCBI Taxonomy" id="2748662"/>
    <lineage>
        <taxon>Bacteria</taxon>
        <taxon>Bacillati</taxon>
        <taxon>Cyanobacteriota</taxon>
        <taxon>Cyanophyceae</taxon>
        <taxon>Nostocales</taxon>
        <taxon>Scytonemataceae</taxon>
        <taxon>Iningainema tapete</taxon>
    </lineage>
</organism>
<evidence type="ECO:0000313" key="2">
    <source>
        <dbReference type="EMBL" id="MBD2772128.1"/>
    </source>
</evidence>
<sequence>MWVRLIFWLTLLLWIADIAQPGYLQFYNWREAMELLQKVQKKALSTQVGGVHQTASNEHSSPAQKPQQSYTNLPSEQTNRTSASSVPASTPTSSSSNCRVARNDFESVLLDSQVGCWQTVPANARNKN</sequence>
<accession>A0A8J7BX29</accession>
<dbReference type="EMBL" id="JACXAE010000034">
    <property type="protein sequence ID" value="MBD2772128.1"/>
    <property type="molecule type" value="Genomic_DNA"/>
</dbReference>
<comment type="caution">
    <text evidence="2">The sequence shown here is derived from an EMBL/GenBank/DDBJ whole genome shotgun (WGS) entry which is preliminary data.</text>
</comment>
<reference evidence="2" key="1">
    <citation type="submission" date="2020-09" db="EMBL/GenBank/DDBJ databases">
        <title>Iningainema tapete sp. nov. (Scytonemataceae, Cyanobacteria) from greenhouses in central Florida (USA) produces two types of nodularin with biosynthetic potential for microcystin-LR and anabaenopeptins.</title>
        <authorList>
            <person name="Berthold D.E."/>
            <person name="Lefler F.W."/>
            <person name="Huang I.-S."/>
            <person name="Abdulla H."/>
            <person name="Zimba P.V."/>
            <person name="Laughinghouse H.D. IV."/>
        </authorList>
    </citation>
    <scope>NUCLEOTIDE SEQUENCE</scope>
    <source>
        <strain evidence="2">BLCCT55</strain>
    </source>
</reference>
<keyword evidence="3" id="KW-1185">Reference proteome</keyword>
<evidence type="ECO:0000313" key="3">
    <source>
        <dbReference type="Proteomes" id="UP000629098"/>
    </source>
</evidence>
<dbReference type="Proteomes" id="UP000629098">
    <property type="component" value="Unassembled WGS sequence"/>
</dbReference>